<evidence type="ECO:0000313" key="1">
    <source>
        <dbReference type="EMBL" id="KTQ96576.1"/>
    </source>
</evidence>
<dbReference type="Proteomes" id="UP000078272">
    <property type="component" value="Unassembled WGS sequence"/>
</dbReference>
<accession>A0A175RCK9</accession>
<protein>
    <submittedName>
        <fullName evidence="1">Uncharacterized protein</fullName>
    </submittedName>
</protein>
<proteinExistence type="predicted"/>
<dbReference type="EMBL" id="LDPZ01000014">
    <property type="protein sequence ID" value="KTQ96576.1"/>
    <property type="molecule type" value="Genomic_DNA"/>
</dbReference>
<dbReference type="AlphaFoldDB" id="A0A175RCK9"/>
<dbReference type="RefSeq" id="WP_058634400.1">
    <property type="nucleotide sequence ID" value="NZ_LDPZ01000014.1"/>
</dbReference>
<gene>
    <name evidence="1" type="ORF">NS226_07170</name>
</gene>
<dbReference type="OrthoDB" id="8265612at2"/>
<sequence length="118" mass="13135">MTANLVFQPTMSPRGRRMVAAYQRQLTGERITLQRRGSPDCSARGRIVGFSEAEIVGGIQEGQRKLIVFAPDIPWPEPLREGDLAVIGDLELYINTVDDQKRRVDGYLVAYEATASGR</sequence>
<dbReference type="PATRIC" id="fig|401562.3.peg.737"/>
<reference evidence="1 2" key="1">
    <citation type="journal article" date="2016" name="Front. Microbiol.">
        <title>Genomic Resource of Rice Seed Associated Bacteria.</title>
        <authorList>
            <person name="Midha S."/>
            <person name="Bansal K."/>
            <person name="Sharma S."/>
            <person name="Kumar N."/>
            <person name="Patil P.P."/>
            <person name="Chaudhry V."/>
            <person name="Patil P.B."/>
        </authorList>
    </citation>
    <scope>NUCLEOTIDE SEQUENCE [LARGE SCALE GENOMIC DNA]</scope>
    <source>
        <strain evidence="1 2">NS226</strain>
    </source>
</reference>
<comment type="caution">
    <text evidence="1">The sequence shown here is derived from an EMBL/GenBank/DDBJ whole genome shotgun (WGS) entry which is preliminary data.</text>
</comment>
<name>A0A175RCK9_9HYPH</name>
<evidence type="ECO:0000313" key="2">
    <source>
        <dbReference type="Proteomes" id="UP000078272"/>
    </source>
</evidence>
<organism evidence="1 2">
    <name type="scientific">Aureimonas ureilytica</name>
    <dbReference type="NCBI Taxonomy" id="401562"/>
    <lineage>
        <taxon>Bacteria</taxon>
        <taxon>Pseudomonadati</taxon>
        <taxon>Pseudomonadota</taxon>
        <taxon>Alphaproteobacteria</taxon>
        <taxon>Hyphomicrobiales</taxon>
        <taxon>Aurantimonadaceae</taxon>
        <taxon>Aureimonas</taxon>
    </lineage>
</organism>